<protein>
    <submittedName>
        <fullName evidence="3">Uncharacterized protein</fullName>
    </submittedName>
</protein>
<feature type="region of interest" description="Disordered" evidence="1">
    <location>
        <begin position="1"/>
        <end position="43"/>
    </location>
</feature>
<dbReference type="EMBL" id="JACOON010000004">
    <property type="protein sequence ID" value="MBC5648226.1"/>
    <property type="molecule type" value="Genomic_DNA"/>
</dbReference>
<evidence type="ECO:0000256" key="2">
    <source>
        <dbReference type="SAM" id="Phobius"/>
    </source>
</evidence>
<name>A0ABR7EEP9_9FIRM</name>
<keyword evidence="4" id="KW-1185">Reference proteome</keyword>
<keyword evidence="2" id="KW-0812">Transmembrane</keyword>
<keyword evidence="2" id="KW-0472">Membrane</keyword>
<gene>
    <name evidence="3" type="ORF">H8S18_07745</name>
</gene>
<evidence type="ECO:0000313" key="4">
    <source>
        <dbReference type="Proteomes" id="UP000606889"/>
    </source>
</evidence>
<feature type="compositionally biased region" description="Basic and acidic residues" evidence="1">
    <location>
        <begin position="101"/>
        <end position="120"/>
    </location>
</feature>
<feature type="region of interest" description="Disordered" evidence="1">
    <location>
        <begin position="82"/>
        <end position="172"/>
    </location>
</feature>
<dbReference type="RefSeq" id="WP_186857741.1">
    <property type="nucleotide sequence ID" value="NZ_JACOON010000004.1"/>
</dbReference>
<evidence type="ECO:0000313" key="3">
    <source>
        <dbReference type="EMBL" id="MBC5648226.1"/>
    </source>
</evidence>
<proteinExistence type="predicted"/>
<dbReference type="Proteomes" id="UP000606889">
    <property type="component" value="Unassembled WGS sequence"/>
</dbReference>
<feature type="transmembrane region" description="Helical" evidence="2">
    <location>
        <begin position="48"/>
        <end position="70"/>
    </location>
</feature>
<accession>A0ABR7EEP9</accession>
<feature type="compositionally biased region" description="Polar residues" evidence="1">
    <location>
        <begin position="20"/>
        <end position="34"/>
    </location>
</feature>
<sequence length="172" mass="18249">MMDENFKSNEPVQGSAAPAQESQQPECSSGSPQQPDKKVWSGKKVSTVIISAVAIFAIGFAGGITANAVVQTGRDISAKVLDRSGISRGHDWDGRQPQADANDRGEESGSQDESRSKDGLDFSDDQQDGGTAPDTGEGQEDSGPRQDKNQDRDSLDFGDSGSNGRDRLFQEG</sequence>
<reference evidence="3 4" key="1">
    <citation type="submission" date="2020-08" db="EMBL/GenBank/DDBJ databases">
        <title>Genome public.</title>
        <authorList>
            <person name="Liu C."/>
            <person name="Sun Q."/>
        </authorList>
    </citation>
    <scope>NUCLEOTIDE SEQUENCE [LARGE SCALE GENOMIC DNA]</scope>
    <source>
        <strain evidence="3 4">NSJ-35</strain>
    </source>
</reference>
<evidence type="ECO:0000256" key="1">
    <source>
        <dbReference type="SAM" id="MobiDB-lite"/>
    </source>
</evidence>
<organism evidence="3 4">
    <name type="scientific">Christensenella tenuis</name>
    <dbReference type="NCBI Taxonomy" id="2763033"/>
    <lineage>
        <taxon>Bacteria</taxon>
        <taxon>Bacillati</taxon>
        <taxon>Bacillota</taxon>
        <taxon>Clostridia</taxon>
        <taxon>Christensenellales</taxon>
        <taxon>Christensenellaceae</taxon>
        <taxon>Christensenella</taxon>
    </lineage>
</organism>
<feature type="compositionally biased region" description="Basic and acidic residues" evidence="1">
    <location>
        <begin position="142"/>
        <end position="155"/>
    </location>
</feature>
<keyword evidence="2" id="KW-1133">Transmembrane helix</keyword>
<comment type="caution">
    <text evidence="3">The sequence shown here is derived from an EMBL/GenBank/DDBJ whole genome shotgun (WGS) entry which is preliminary data.</text>
</comment>